<comment type="function">
    <text evidence="1">Catalyzes the formation of methylglyoxal from dihydroxyacetone phosphate.</text>
</comment>
<feature type="binding site" evidence="1">
    <location>
        <position position="95"/>
    </location>
    <ligand>
        <name>substrate</name>
    </ligand>
</feature>
<dbReference type="EMBL" id="FWXH01000008">
    <property type="protein sequence ID" value="SMC25126.1"/>
    <property type="molecule type" value="Genomic_DNA"/>
</dbReference>
<reference evidence="4 5" key="1">
    <citation type="submission" date="2017-04" db="EMBL/GenBank/DDBJ databases">
        <authorList>
            <person name="Afonso C.L."/>
            <person name="Miller P.J."/>
            <person name="Scott M.A."/>
            <person name="Spackman E."/>
            <person name="Goraichik I."/>
            <person name="Dimitrov K.M."/>
            <person name="Suarez D.L."/>
            <person name="Swayne D.E."/>
        </authorList>
    </citation>
    <scope>NUCLEOTIDE SEQUENCE [LARGE SCALE GENOMIC DNA]</scope>
    <source>
        <strain evidence="4 5">DSM 12555</strain>
    </source>
</reference>
<dbReference type="SMART" id="SM00851">
    <property type="entry name" value="MGS"/>
    <property type="match status" value="1"/>
</dbReference>
<dbReference type="InterPro" id="IPR004363">
    <property type="entry name" value="Methylgl_synth"/>
</dbReference>
<dbReference type="RefSeq" id="WP_084116197.1">
    <property type="nucleotide sequence ID" value="NZ_FWXH01000008.1"/>
</dbReference>
<dbReference type="Proteomes" id="UP000192468">
    <property type="component" value="Unassembled WGS sequence"/>
</dbReference>
<name>A0A1W1XMI0_9CLOT</name>
<accession>A0A1W1XMI0</accession>
<dbReference type="EC" id="4.2.3.3" evidence="1"/>
<dbReference type="OrthoDB" id="9787147at2"/>
<evidence type="ECO:0000313" key="4">
    <source>
        <dbReference type="EMBL" id="SMC25126.1"/>
    </source>
</evidence>
<dbReference type="STRING" id="1121291.SAMN02745134_02373"/>
<feature type="active site" description="Proton donor/acceptor" evidence="1 2">
    <location>
        <position position="68"/>
    </location>
</feature>
<dbReference type="GO" id="GO:0008929">
    <property type="term" value="F:methylglyoxal synthase activity"/>
    <property type="evidence" value="ECO:0007669"/>
    <property type="project" value="UniProtKB-UniRule"/>
</dbReference>
<dbReference type="GO" id="GO:0005829">
    <property type="term" value="C:cytosol"/>
    <property type="evidence" value="ECO:0007669"/>
    <property type="project" value="TreeGrafter"/>
</dbReference>
<dbReference type="PANTHER" id="PTHR30492:SF0">
    <property type="entry name" value="METHYLGLYOXAL SYNTHASE"/>
    <property type="match status" value="1"/>
</dbReference>
<feature type="binding site" evidence="1">
    <location>
        <position position="20"/>
    </location>
    <ligand>
        <name>substrate</name>
    </ligand>
</feature>
<dbReference type="PANTHER" id="PTHR30492">
    <property type="entry name" value="METHYLGLYOXAL SYNTHASE"/>
    <property type="match status" value="1"/>
</dbReference>
<dbReference type="AlphaFoldDB" id="A0A1W1XMI0"/>
<feature type="binding site" evidence="1">
    <location>
        <begin position="62"/>
        <end position="63"/>
    </location>
    <ligand>
        <name>substrate</name>
    </ligand>
</feature>
<dbReference type="PIRSF" id="PIRSF006614">
    <property type="entry name" value="Methylglyox_syn"/>
    <property type="match status" value="1"/>
</dbReference>
<keyword evidence="1" id="KW-0456">Lyase</keyword>
<protein>
    <recommendedName>
        <fullName evidence="1">Methylglyoxal synthase</fullName>
        <shortName evidence="1">MGS</shortName>
        <ecNumber evidence="1">4.2.3.3</ecNumber>
    </recommendedName>
</protein>
<comment type="catalytic activity">
    <reaction evidence="1">
        <text>dihydroxyacetone phosphate = methylglyoxal + phosphate</text>
        <dbReference type="Rhea" id="RHEA:17937"/>
        <dbReference type="ChEBI" id="CHEBI:17158"/>
        <dbReference type="ChEBI" id="CHEBI:43474"/>
        <dbReference type="ChEBI" id="CHEBI:57642"/>
        <dbReference type="EC" id="4.2.3.3"/>
    </reaction>
</comment>
<gene>
    <name evidence="1" type="primary">mgsA</name>
    <name evidence="4" type="ORF">SAMN02745134_02373</name>
</gene>
<dbReference type="CDD" id="cd01422">
    <property type="entry name" value="MGS"/>
    <property type="match status" value="1"/>
</dbReference>
<dbReference type="NCBIfam" id="TIGR00160">
    <property type="entry name" value="MGSA"/>
    <property type="match status" value="1"/>
</dbReference>
<dbReference type="SUPFAM" id="SSF52335">
    <property type="entry name" value="Methylglyoxal synthase-like"/>
    <property type="match status" value="1"/>
</dbReference>
<evidence type="ECO:0000256" key="2">
    <source>
        <dbReference type="PIRSR" id="PIRSR006614-1"/>
    </source>
</evidence>
<dbReference type="Pfam" id="PF02142">
    <property type="entry name" value="MGS"/>
    <property type="match status" value="1"/>
</dbReference>
<dbReference type="GO" id="GO:0019242">
    <property type="term" value="P:methylglyoxal biosynthetic process"/>
    <property type="evidence" value="ECO:0007669"/>
    <property type="project" value="UniProtKB-UniRule"/>
</dbReference>
<evidence type="ECO:0000313" key="5">
    <source>
        <dbReference type="Proteomes" id="UP000192468"/>
    </source>
</evidence>
<feature type="domain" description="MGS-like" evidence="3">
    <location>
        <begin position="3"/>
        <end position="149"/>
    </location>
</feature>
<dbReference type="HAMAP" id="MF_00549">
    <property type="entry name" value="Methylglyoxal_synth"/>
    <property type="match status" value="1"/>
</dbReference>
<feature type="binding site" evidence="1">
    <location>
        <begin position="42"/>
        <end position="45"/>
    </location>
    <ligand>
        <name>substrate</name>
    </ligand>
</feature>
<dbReference type="PROSITE" id="PS01335">
    <property type="entry name" value="METHYLGLYOXAL_SYNTH"/>
    <property type="match status" value="1"/>
</dbReference>
<feature type="binding site" evidence="1">
    <location>
        <position position="16"/>
    </location>
    <ligand>
        <name>substrate</name>
    </ligand>
</feature>
<dbReference type="Gene3D" id="3.40.50.1380">
    <property type="entry name" value="Methylglyoxal synthase-like domain"/>
    <property type="match status" value="1"/>
</dbReference>
<sequence>MSYTIGKQKKIALIAHDNRKQAIIEWAIKNKEALGKHFLCGTGTTAKLIAKNTGLPIKEFKSGPMGGDEQIGASIVNGEVDFMVFFWDPLTSQPHDPDVKALLRISVLYDIPVAMSTSTADFLMKSQLIDEEYETHEIDYYNKIRKENF</sequence>
<comment type="similarity">
    <text evidence="1">Belongs to the methylglyoxal synthase family.</text>
</comment>
<evidence type="ECO:0000259" key="3">
    <source>
        <dbReference type="PROSITE" id="PS51855"/>
    </source>
</evidence>
<dbReference type="InterPro" id="IPR011607">
    <property type="entry name" value="MGS-like_dom"/>
</dbReference>
<dbReference type="InterPro" id="IPR036914">
    <property type="entry name" value="MGS-like_dom_sf"/>
</dbReference>
<dbReference type="PROSITE" id="PS51855">
    <property type="entry name" value="MGS"/>
    <property type="match status" value="1"/>
</dbReference>
<evidence type="ECO:0000256" key="1">
    <source>
        <dbReference type="HAMAP-Rule" id="MF_00549"/>
    </source>
</evidence>
<dbReference type="NCBIfam" id="NF003559">
    <property type="entry name" value="PRK05234.1"/>
    <property type="match status" value="1"/>
</dbReference>
<dbReference type="InterPro" id="IPR018148">
    <property type="entry name" value="Methylglyoxal_synth_AS"/>
</dbReference>
<proteinExistence type="inferred from homology"/>
<keyword evidence="5" id="KW-1185">Reference proteome</keyword>
<organism evidence="4 5">
    <name type="scientific">Clostridium acidisoli DSM 12555</name>
    <dbReference type="NCBI Taxonomy" id="1121291"/>
    <lineage>
        <taxon>Bacteria</taxon>
        <taxon>Bacillati</taxon>
        <taxon>Bacillota</taxon>
        <taxon>Clostridia</taxon>
        <taxon>Eubacteriales</taxon>
        <taxon>Clostridiaceae</taxon>
        <taxon>Clostridium</taxon>
    </lineage>
</organism>